<dbReference type="SUPFAM" id="SSF52540">
    <property type="entry name" value="P-loop containing nucleoside triphosphate hydrolases"/>
    <property type="match status" value="1"/>
</dbReference>
<feature type="region of interest" description="Disordered" evidence="3">
    <location>
        <begin position="434"/>
        <end position="458"/>
    </location>
</feature>
<proteinExistence type="predicted"/>
<name>A0ABT2B4Q5_9ACTN</name>
<dbReference type="Pfam" id="PF00196">
    <property type="entry name" value="GerE"/>
    <property type="match status" value="1"/>
</dbReference>
<reference evidence="5 6" key="1">
    <citation type="submission" date="2022-08" db="EMBL/GenBank/DDBJ databases">
        <authorList>
            <person name="Somphong A."/>
            <person name="Phongsopitanun W."/>
        </authorList>
    </citation>
    <scope>NUCLEOTIDE SEQUENCE [LARGE SCALE GENOMIC DNA]</scope>
    <source>
        <strain evidence="5 6">LP11</strain>
    </source>
</reference>
<dbReference type="Proteomes" id="UP001205612">
    <property type="component" value="Unassembled WGS sequence"/>
</dbReference>
<evidence type="ECO:0000313" key="6">
    <source>
        <dbReference type="Proteomes" id="UP001205612"/>
    </source>
</evidence>
<dbReference type="InterPro" id="IPR027417">
    <property type="entry name" value="P-loop_NTPase"/>
</dbReference>
<evidence type="ECO:0000256" key="3">
    <source>
        <dbReference type="SAM" id="MobiDB-lite"/>
    </source>
</evidence>
<dbReference type="PROSITE" id="PS50043">
    <property type="entry name" value="HTH_LUXR_2"/>
    <property type="match status" value="1"/>
</dbReference>
<keyword evidence="6" id="KW-1185">Reference proteome</keyword>
<dbReference type="PRINTS" id="PR00038">
    <property type="entry name" value="HTHLUXR"/>
</dbReference>
<dbReference type="InterPro" id="IPR016032">
    <property type="entry name" value="Sig_transdc_resp-reg_C-effctor"/>
</dbReference>
<dbReference type="PROSITE" id="PS00622">
    <property type="entry name" value="HTH_LUXR_1"/>
    <property type="match status" value="1"/>
</dbReference>
<keyword evidence="2" id="KW-0067">ATP-binding</keyword>
<feature type="domain" description="HTH luxR-type" evidence="4">
    <location>
        <begin position="848"/>
        <end position="912"/>
    </location>
</feature>
<dbReference type="SMART" id="SM00421">
    <property type="entry name" value="HTH_LUXR"/>
    <property type="match status" value="1"/>
</dbReference>
<feature type="compositionally biased region" description="Basic and acidic residues" evidence="3">
    <location>
        <begin position="445"/>
        <end position="458"/>
    </location>
</feature>
<dbReference type="Pfam" id="PF13191">
    <property type="entry name" value="AAA_16"/>
    <property type="match status" value="1"/>
</dbReference>
<dbReference type="SUPFAM" id="SSF46894">
    <property type="entry name" value="C-terminal effector domain of the bipartite response regulators"/>
    <property type="match status" value="1"/>
</dbReference>
<feature type="region of interest" description="Disordered" evidence="3">
    <location>
        <begin position="330"/>
        <end position="351"/>
    </location>
</feature>
<evidence type="ECO:0000313" key="5">
    <source>
        <dbReference type="EMBL" id="MCS0603505.1"/>
    </source>
</evidence>
<evidence type="ECO:0000256" key="1">
    <source>
        <dbReference type="ARBA" id="ARBA00022741"/>
    </source>
</evidence>
<gene>
    <name evidence="5" type="ORF">NX794_20130</name>
</gene>
<protein>
    <submittedName>
        <fullName evidence="5">LuxR family transcriptional regulator</fullName>
    </submittedName>
</protein>
<dbReference type="RefSeq" id="WP_258779986.1">
    <property type="nucleotide sequence ID" value="NZ_JANUGP010000015.1"/>
</dbReference>
<dbReference type="PANTHER" id="PTHR16305:SF35">
    <property type="entry name" value="TRANSCRIPTIONAL ACTIVATOR DOMAIN"/>
    <property type="match status" value="1"/>
</dbReference>
<sequence length="912" mass="96269">MPGTRAEVPTGRREELTGRQDELRRLDTLLQAAREGGGSALVLRGEPGIGKSALLRRLGEVASDVLVLRASGAEFEMELPFAALHQLLAPVTDRLTALPAPHRAALEIAFGLDTGTPDPFLVGIASLGLLTETARERPVLCVVDDAHWLDRASAKALAFLARRVSAEPVALVFAVREPSRLPELDGLPGHRLRGLGEADARALLAAAVRAPLDERVRDRVLAEARGNPLALVELPRTAGLAGMAGGYAQPDSVPDAIEHSFRSRLALLPPAARLLVTVAAADPIGDPGLLWRAAGDLGIDADATAQSVPLVEFGTRIRFSHPLARSAAYRAATPQERRRAHRALAAATDPVTDPDRRAWHLAQACAGPDEQVAAALEASAARARERGGVAASAAFLERSAALTADPARRAERVLAAVQAKLSVGDFDTAAELLSTVPADDPADGGTDRPAGDRADDQSRAARADLLRGRLSFVRSRGEENPTTHLLRAASRLAATDPVRSRECCLDAIEMGLLLGGLEDVVAAGRKVAPPDGPEPASGAAAVLTGLVRLVGEGHAAAGPVLGPVLGSIEEAVWARRPSLGFMVATELWDFAALRGISARAVAAGRESGSFHALPIGLAMRATASVHAGELGAAMELISEEEAIADATGAAPLVYPRLHLAALRGRRREAAELFETVDHRMSLSVRWATAVLGNGLADYPAALQAARQAVEYGAVGTAGLALPELVEAAVRCGEREVAADALASLRERTRAGGQPWGLGVEAWARALVTGEESAYQEAVDLLADGALVVYRARALLLYGEWLRRQGRRRDARSALRLAHEALSDLGVEAFAERAAGELRATGEQARSRTSKASDQLTMQEVHIARLVADGATSKEVAAKLFLSPRTVDAHLRNIFRKLGLTSRRQLRGLPEIR</sequence>
<dbReference type="Gene3D" id="3.40.50.300">
    <property type="entry name" value="P-loop containing nucleotide triphosphate hydrolases"/>
    <property type="match status" value="1"/>
</dbReference>
<dbReference type="CDD" id="cd06170">
    <property type="entry name" value="LuxR_C_like"/>
    <property type="match status" value="1"/>
</dbReference>
<dbReference type="InterPro" id="IPR000792">
    <property type="entry name" value="Tscrpt_reg_LuxR_C"/>
</dbReference>
<dbReference type="InterPro" id="IPR041664">
    <property type="entry name" value="AAA_16"/>
</dbReference>
<dbReference type="Gene3D" id="1.10.10.10">
    <property type="entry name" value="Winged helix-like DNA-binding domain superfamily/Winged helix DNA-binding domain"/>
    <property type="match status" value="1"/>
</dbReference>
<organism evidence="5 6">
    <name type="scientific">Streptomyces pyxinicus</name>
    <dbReference type="NCBI Taxonomy" id="2970331"/>
    <lineage>
        <taxon>Bacteria</taxon>
        <taxon>Bacillati</taxon>
        <taxon>Actinomycetota</taxon>
        <taxon>Actinomycetes</taxon>
        <taxon>Kitasatosporales</taxon>
        <taxon>Streptomycetaceae</taxon>
        <taxon>Streptomyces</taxon>
    </lineage>
</organism>
<accession>A0ABT2B4Q5</accession>
<comment type="caution">
    <text evidence="5">The sequence shown here is derived from an EMBL/GenBank/DDBJ whole genome shotgun (WGS) entry which is preliminary data.</text>
</comment>
<dbReference type="InterPro" id="IPR036388">
    <property type="entry name" value="WH-like_DNA-bd_sf"/>
</dbReference>
<dbReference type="PANTHER" id="PTHR16305">
    <property type="entry name" value="TESTICULAR SOLUBLE ADENYLYL CYCLASE"/>
    <property type="match status" value="1"/>
</dbReference>
<evidence type="ECO:0000259" key="4">
    <source>
        <dbReference type="PROSITE" id="PS50043"/>
    </source>
</evidence>
<dbReference type="EMBL" id="JANUGP010000015">
    <property type="protein sequence ID" value="MCS0603505.1"/>
    <property type="molecule type" value="Genomic_DNA"/>
</dbReference>
<evidence type="ECO:0000256" key="2">
    <source>
        <dbReference type="ARBA" id="ARBA00022840"/>
    </source>
</evidence>
<keyword evidence="1" id="KW-0547">Nucleotide-binding</keyword>